<dbReference type="GO" id="GO:0046983">
    <property type="term" value="F:protein dimerization activity"/>
    <property type="evidence" value="ECO:0007669"/>
    <property type="project" value="InterPro"/>
</dbReference>
<reference evidence="1" key="1">
    <citation type="submission" date="2023-07" db="EMBL/GenBank/DDBJ databases">
        <title>Sorghum-associated microbial communities from plants grown in Nebraska, USA.</title>
        <authorList>
            <person name="Schachtman D."/>
        </authorList>
    </citation>
    <scope>NUCLEOTIDE SEQUENCE</scope>
    <source>
        <strain evidence="1">BE80</strain>
    </source>
</reference>
<gene>
    <name evidence="1" type="ORF">J2W91_001364</name>
</gene>
<dbReference type="InterPro" id="IPR036638">
    <property type="entry name" value="HLH_DNA-bd_sf"/>
</dbReference>
<dbReference type="InterPro" id="IPR018540">
    <property type="entry name" value="Spo0E-like"/>
</dbReference>
<dbReference type="SUPFAM" id="SSF140500">
    <property type="entry name" value="BAS1536-like"/>
    <property type="match status" value="1"/>
</dbReference>
<proteinExistence type="predicted"/>
<evidence type="ECO:0008006" key="3">
    <source>
        <dbReference type="Google" id="ProtNLM"/>
    </source>
</evidence>
<accession>A0AAP5GZB3</accession>
<comment type="caution">
    <text evidence="1">The sequence shown here is derived from an EMBL/GenBank/DDBJ whole genome shotgun (WGS) entry which is preliminary data.</text>
</comment>
<evidence type="ECO:0000313" key="2">
    <source>
        <dbReference type="Proteomes" id="UP001254832"/>
    </source>
</evidence>
<dbReference type="Proteomes" id="UP001254832">
    <property type="component" value="Unassembled WGS sequence"/>
</dbReference>
<dbReference type="Pfam" id="PF09388">
    <property type="entry name" value="SpoOE-like"/>
    <property type="match status" value="1"/>
</dbReference>
<dbReference type="EMBL" id="JAVDTR010000003">
    <property type="protein sequence ID" value="MDR6722912.1"/>
    <property type="molecule type" value="Genomic_DNA"/>
</dbReference>
<organism evidence="1 2">
    <name type="scientific">Paenibacillus amylolyticus</name>
    <dbReference type="NCBI Taxonomy" id="1451"/>
    <lineage>
        <taxon>Bacteria</taxon>
        <taxon>Bacillati</taxon>
        <taxon>Bacillota</taxon>
        <taxon>Bacilli</taxon>
        <taxon>Bacillales</taxon>
        <taxon>Paenibacillaceae</taxon>
        <taxon>Paenibacillus</taxon>
    </lineage>
</organism>
<dbReference type="InterPro" id="IPR037208">
    <property type="entry name" value="Spo0E-like_sf"/>
</dbReference>
<dbReference type="AlphaFoldDB" id="A0AAP5GZB3"/>
<dbReference type="RefSeq" id="WP_056703391.1">
    <property type="nucleotide sequence ID" value="NZ_JAVDTR010000003.1"/>
</dbReference>
<protein>
    <recommendedName>
        <fullName evidence="3">Aspartyl-phosphate phosphatase Spo0E family protein</fullName>
    </recommendedName>
</protein>
<sequence length="61" mass="7094">MVMSLDLINRIEKARRSLHMLVEHHGGGLGHPDVIRQSMALDELINEYNRLNRSQTRARMI</sequence>
<evidence type="ECO:0000313" key="1">
    <source>
        <dbReference type="EMBL" id="MDR6722912.1"/>
    </source>
</evidence>
<dbReference type="Gene3D" id="4.10.280.10">
    <property type="entry name" value="Helix-loop-helix DNA-binding domain"/>
    <property type="match status" value="1"/>
</dbReference>
<name>A0AAP5GZB3_PAEAM</name>
<dbReference type="GO" id="GO:0043937">
    <property type="term" value="P:regulation of sporulation"/>
    <property type="evidence" value="ECO:0007669"/>
    <property type="project" value="InterPro"/>
</dbReference>